<reference evidence="2 3" key="1">
    <citation type="submission" date="2014-04" db="EMBL/GenBank/DDBJ databases">
        <authorList>
            <consortium name="DOE Joint Genome Institute"/>
            <person name="Kuo A."/>
            <person name="Zuccaro A."/>
            <person name="Kohler A."/>
            <person name="Nagy L.G."/>
            <person name="Floudas D."/>
            <person name="Copeland A."/>
            <person name="Barry K.W."/>
            <person name="Cichocki N."/>
            <person name="Veneault-Fourrey C."/>
            <person name="LaButti K."/>
            <person name="Lindquist E.A."/>
            <person name="Lipzen A."/>
            <person name="Lundell T."/>
            <person name="Morin E."/>
            <person name="Murat C."/>
            <person name="Sun H."/>
            <person name="Tunlid A."/>
            <person name="Henrissat B."/>
            <person name="Grigoriev I.V."/>
            <person name="Hibbett D.S."/>
            <person name="Martin F."/>
            <person name="Nordberg H.P."/>
            <person name="Cantor M.N."/>
            <person name="Hua S.X."/>
        </authorList>
    </citation>
    <scope>NUCLEOTIDE SEQUENCE [LARGE SCALE GENOMIC DNA]</scope>
    <source>
        <strain evidence="2 3">MAFF 305830</strain>
    </source>
</reference>
<organism evidence="2 3">
    <name type="scientific">Serendipita vermifera MAFF 305830</name>
    <dbReference type="NCBI Taxonomy" id="933852"/>
    <lineage>
        <taxon>Eukaryota</taxon>
        <taxon>Fungi</taxon>
        <taxon>Dikarya</taxon>
        <taxon>Basidiomycota</taxon>
        <taxon>Agaricomycotina</taxon>
        <taxon>Agaricomycetes</taxon>
        <taxon>Sebacinales</taxon>
        <taxon>Serendipitaceae</taxon>
        <taxon>Serendipita</taxon>
    </lineage>
</organism>
<name>A0A0C3ANS9_SERVB</name>
<feature type="region of interest" description="Disordered" evidence="1">
    <location>
        <begin position="1"/>
        <end position="21"/>
    </location>
</feature>
<evidence type="ECO:0000313" key="3">
    <source>
        <dbReference type="Proteomes" id="UP000054097"/>
    </source>
</evidence>
<reference evidence="3" key="2">
    <citation type="submission" date="2015-01" db="EMBL/GenBank/DDBJ databases">
        <title>Evolutionary Origins and Diversification of the Mycorrhizal Mutualists.</title>
        <authorList>
            <consortium name="DOE Joint Genome Institute"/>
            <consortium name="Mycorrhizal Genomics Consortium"/>
            <person name="Kohler A."/>
            <person name="Kuo A."/>
            <person name="Nagy L.G."/>
            <person name="Floudas D."/>
            <person name="Copeland A."/>
            <person name="Barry K.W."/>
            <person name="Cichocki N."/>
            <person name="Veneault-Fourrey C."/>
            <person name="LaButti K."/>
            <person name="Lindquist E.A."/>
            <person name="Lipzen A."/>
            <person name="Lundell T."/>
            <person name="Morin E."/>
            <person name="Murat C."/>
            <person name="Riley R."/>
            <person name="Ohm R."/>
            <person name="Sun H."/>
            <person name="Tunlid A."/>
            <person name="Henrissat B."/>
            <person name="Grigoriev I.V."/>
            <person name="Hibbett D.S."/>
            <person name="Martin F."/>
        </authorList>
    </citation>
    <scope>NUCLEOTIDE SEQUENCE [LARGE SCALE GENOMIC DNA]</scope>
    <source>
        <strain evidence="3">MAFF 305830</strain>
    </source>
</reference>
<evidence type="ECO:0000256" key="1">
    <source>
        <dbReference type="SAM" id="MobiDB-lite"/>
    </source>
</evidence>
<dbReference type="EMBL" id="KN824374">
    <property type="protein sequence ID" value="KIM21684.1"/>
    <property type="molecule type" value="Genomic_DNA"/>
</dbReference>
<protein>
    <submittedName>
        <fullName evidence="2">Uncharacterized protein</fullName>
    </submittedName>
</protein>
<evidence type="ECO:0000313" key="2">
    <source>
        <dbReference type="EMBL" id="KIM21684.1"/>
    </source>
</evidence>
<accession>A0A0C3ANS9</accession>
<dbReference type="HOGENOM" id="CLU_2997937_0_0_1"/>
<feature type="compositionally biased region" description="Basic and acidic residues" evidence="1">
    <location>
        <begin position="7"/>
        <end position="21"/>
    </location>
</feature>
<dbReference type="Proteomes" id="UP000054097">
    <property type="component" value="Unassembled WGS sequence"/>
</dbReference>
<proteinExistence type="predicted"/>
<gene>
    <name evidence="2" type="ORF">M408DRAFT_301937</name>
</gene>
<dbReference type="AlphaFoldDB" id="A0A0C3ANS9"/>
<keyword evidence="3" id="KW-1185">Reference proteome</keyword>
<sequence length="57" mass="6675">MIRTKKDRGVEERAKRQRTRSHEWVKSPKFSSFWTLGMSILQVGSLGERVKKLSAQK</sequence>